<name>A0A447MUV3_SALET</name>
<dbReference type="InterPro" id="IPR002104">
    <property type="entry name" value="Integrase_catalytic"/>
</dbReference>
<dbReference type="GO" id="GO:0015074">
    <property type="term" value="P:DNA integration"/>
    <property type="evidence" value="ECO:0007669"/>
    <property type="project" value="InterPro"/>
</dbReference>
<dbReference type="EMBL" id="LR134140">
    <property type="protein sequence ID" value="VDZ94834.1"/>
    <property type="molecule type" value="Genomic_DNA"/>
</dbReference>
<proteinExistence type="predicted"/>
<dbReference type="InterPro" id="IPR013762">
    <property type="entry name" value="Integrase-like_cat_sf"/>
</dbReference>
<dbReference type="Pfam" id="PF00589">
    <property type="entry name" value="Phage_integrase"/>
    <property type="match status" value="1"/>
</dbReference>
<dbReference type="AlphaFoldDB" id="A0A447MUV3"/>
<accession>A0A447MUV3</accession>
<dbReference type="Proteomes" id="UP000282086">
    <property type="component" value="Chromosome"/>
</dbReference>
<dbReference type="GO" id="GO:0003677">
    <property type="term" value="F:DNA binding"/>
    <property type="evidence" value="ECO:0007669"/>
    <property type="project" value="InterPro"/>
</dbReference>
<dbReference type="GO" id="GO:0006310">
    <property type="term" value="P:DNA recombination"/>
    <property type="evidence" value="ECO:0007669"/>
    <property type="project" value="UniProtKB-KW"/>
</dbReference>
<gene>
    <name evidence="3" type="ORF">NCTC129_00933</name>
</gene>
<evidence type="ECO:0000313" key="3">
    <source>
        <dbReference type="EMBL" id="VDZ94834.1"/>
    </source>
</evidence>
<dbReference type="Gene3D" id="1.10.443.10">
    <property type="entry name" value="Intergrase catalytic core"/>
    <property type="match status" value="1"/>
</dbReference>
<evidence type="ECO:0000256" key="1">
    <source>
        <dbReference type="ARBA" id="ARBA00023172"/>
    </source>
</evidence>
<feature type="domain" description="Tyr recombinase" evidence="2">
    <location>
        <begin position="1"/>
        <end position="87"/>
    </location>
</feature>
<reference evidence="3 4" key="1">
    <citation type="submission" date="2018-12" db="EMBL/GenBank/DDBJ databases">
        <authorList>
            <consortium name="Pathogen Informatics"/>
        </authorList>
    </citation>
    <scope>NUCLEOTIDE SEQUENCE [LARGE SCALE GENOMIC DNA]</scope>
    <source>
        <strain evidence="3 4">NCTC129</strain>
    </source>
</reference>
<evidence type="ECO:0000259" key="2">
    <source>
        <dbReference type="PROSITE" id="PS51898"/>
    </source>
</evidence>
<sequence length="87" mass="9802">MRTPADEKSLVHWQSYTGMRHGELCGLAWEDIDLHAGTIIVKRNLTQTDEFTLPKTDAGTDRVIYLIQPAIDALRNQAQLTTPWPAV</sequence>
<evidence type="ECO:0000313" key="4">
    <source>
        <dbReference type="Proteomes" id="UP000282086"/>
    </source>
</evidence>
<protein>
    <submittedName>
        <fullName evidence="3">Integrase</fullName>
    </submittedName>
</protein>
<dbReference type="PROSITE" id="PS51898">
    <property type="entry name" value="TYR_RECOMBINASE"/>
    <property type="match status" value="1"/>
</dbReference>
<keyword evidence="1" id="KW-0233">DNA recombination</keyword>
<dbReference type="InterPro" id="IPR011010">
    <property type="entry name" value="DNA_brk_join_enz"/>
</dbReference>
<dbReference type="SUPFAM" id="SSF56349">
    <property type="entry name" value="DNA breaking-rejoining enzymes"/>
    <property type="match status" value="1"/>
</dbReference>
<organism evidence="3 4">
    <name type="scientific">Salmonella enterica I</name>
    <dbReference type="NCBI Taxonomy" id="59201"/>
    <lineage>
        <taxon>Bacteria</taxon>
        <taxon>Pseudomonadati</taxon>
        <taxon>Pseudomonadota</taxon>
        <taxon>Gammaproteobacteria</taxon>
        <taxon>Enterobacterales</taxon>
        <taxon>Enterobacteriaceae</taxon>
        <taxon>Salmonella</taxon>
    </lineage>
</organism>